<keyword evidence="5" id="KW-0460">Magnesium</keyword>
<protein>
    <recommendedName>
        <fullName evidence="2">Putative 4-hydroxy-4-methyl-2-oxoglutarate aldolase</fullName>
    </recommendedName>
    <alternativeName>
        <fullName evidence="3">Regulator of ribonuclease activity homolog</fullName>
    </alternativeName>
    <alternativeName>
        <fullName evidence="4">RraA-like protein</fullName>
    </alternativeName>
</protein>
<evidence type="ECO:0000256" key="5">
    <source>
        <dbReference type="PIRSR" id="PIRSR605493-1"/>
    </source>
</evidence>
<dbReference type="Gene3D" id="3.50.30.40">
    <property type="entry name" value="Ribonuclease E inhibitor RraA/RraA-like"/>
    <property type="match status" value="1"/>
</dbReference>
<evidence type="ECO:0000256" key="2">
    <source>
        <dbReference type="ARBA" id="ARBA00016549"/>
    </source>
</evidence>
<feature type="binding site" evidence="5">
    <location>
        <position position="128"/>
    </location>
    <ligand>
        <name>Mg(2+)</name>
        <dbReference type="ChEBI" id="CHEBI:18420"/>
    </ligand>
</feature>
<evidence type="ECO:0000313" key="6">
    <source>
        <dbReference type="EMBL" id="SKA71348.1"/>
    </source>
</evidence>
<dbReference type="GO" id="GO:0046872">
    <property type="term" value="F:metal ion binding"/>
    <property type="evidence" value="ECO:0007669"/>
    <property type="project" value="UniProtKB-KW"/>
</dbReference>
<comment type="cofactor">
    <cofactor evidence="1">
        <name>a divalent metal cation</name>
        <dbReference type="ChEBI" id="CHEBI:60240"/>
    </cofactor>
</comment>
<dbReference type="Pfam" id="PF03737">
    <property type="entry name" value="RraA-like"/>
    <property type="match status" value="1"/>
</dbReference>
<organism evidence="6 7">
    <name type="scientific">Thiothrix eikelboomii</name>
    <dbReference type="NCBI Taxonomy" id="92487"/>
    <lineage>
        <taxon>Bacteria</taxon>
        <taxon>Pseudomonadati</taxon>
        <taxon>Pseudomonadota</taxon>
        <taxon>Gammaproteobacteria</taxon>
        <taxon>Thiotrichales</taxon>
        <taxon>Thiotrichaceae</taxon>
        <taxon>Thiothrix</taxon>
    </lineage>
</organism>
<comment type="cofactor">
    <cofactor evidence="5">
        <name>Mg(2+)</name>
        <dbReference type="ChEBI" id="CHEBI:18420"/>
    </cofactor>
</comment>
<dbReference type="PANTHER" id="PTHR33254:SF4">
    <property type="entry name" value="4-HYDROXY-4-METHYL-2-OXOGLUTARATE ALDOLASE 3-RELATED"/>
    <property type="match status" value="1"/>
</dbReference>
<accession>A0A1T4W2R3</accession>
<keyword evidence="7" id="KW-1185">Reference proteome</keyword>
<dbReference type="STRING" id="92487.SAMN02745130_00828"/>
<evidence type="ECO:0000256" key="4">
    <source>
        <dbReference type="ARBA" id="ARBA00030169"/>
    </source>
</evidence>
<dbReference type="InterPro" id="IPR036704">
    <property type="entry name" value="RraA/RraA-like_sf"/>
</dbReference>
<dbReference type="OrthoDB" id="8717144at2"/>
<dbReference type="CDD" id="cd16841">
    <property type="entry name" value="RraA_family"/>
    <property type="match status" value="1"/>
</dbReference>
<dbReference type="SUPFAM" id="SSF89562">
    <property type="entry name" value="RraA-like"/>
    <property type="match status" value="1"/>
</dbReference>
<feature type="binding site" evidence="5">
    <location>
        <begin position="105"/>
        <end position="108"/>
    </location>
    <ligand>
        <name>substrate</name>
    </ligand>
</feature>
<dbReference type="PANTHER" id="PTHR33254">
    <property type="entry name" value="4-HYDROXY-4-METHYL-2-OXOGLUTARATE ALDOLASE 3-RELATED"/>
    <property type="match status" value="1"/>
</dbReference>
<dbReference type="NCBIfam" id="NF004850">
    <property type="entry name" value="PRK06201.1"/>
    <property type="match status" value="1"/>
</dbReference>
<name>A0A1T4W2R3_9GAMM</name>
<dbReference type="AlphaFoldDB" id="A0A1T4W2R3"/>
<dbReference type="RefSeq" id="WP_078921323.1">
    <property type="nucleotide sequence ID" value="NZ_FUYB01000003.1"/>
</dbReference>
<sequence length="231" mass="24534">MFEIDSNSIWPTGYLINPMPEPIADRYLQDFEGVPSSIVSDCLGRNVGALGVKPYHGFKHMCGTAVTVRVRPGDNLMLLKALEMARPNDVLVVDGGGDTSRAIVGGIMRAMAMKTGVAGMVINGAIRDREDWAQGGLPVYALACVHRGPSTDATGEINVPVACAGLVVNPGDLIIGDADGVVAVCPSNLDRLLVQCRHLLDRERTIMAQIADGSLPKARFDALLRSKGCPI</sequence>
<dbReference type="InterPro" id="IPR005493">
    <property type="entry name" value="RraA/RraA-like"/>
</dbReference>
<proteinExistence type="predicted"/>
<reference evidence="6 7" key="1">
    <citation type="submission" date="2017-02" db="EMBL/GenBank/DDBJ databases">
        <authorList>
            <person name="Peterson S.W."/>
        </authorList>
    </citation>
    <scope>NUCLEOTIDE SEQUENCE [LARGE SCALE GENOMIC DNA]</scope>
    <source>
        <strain evidence="6 7">ATCC 49788</strain>
    </source>
</reference>
<evidence type="ECO:0000256" key="3">
    <source>
        <dbReference type="ARBA" id="ARBA00029596"/>
    </source>
</evidence>
<dbReference type="Proteomes" id="UP000190460">
    <property type="component" value="Unassembled WGS sequence"/>
</dbReference>
<evidence type="ECO:0000313" key="7">
    <source>
        <dbReference type="Proteomes" id="UP000190460"/>
    </source>
</evidence>
<gene>
    <name evidence="6" type="ORF">SAMN02745130_00828</name>
</gene>
<dbReference type="EMBL" id="FUYB01000003">
    <property type="protein sequence ID" value="SKA71348.1"/>
    <property type="molecule type" value="Genomic_DNA"/>
</dbReference>
<feature type="binding site" evidence="5">
    <location>
        <position position="127"/>
    </location>
    <ligand>
        <name>substrate</name>
    </ligand>
</feature>
<keyword evidence="5" id="KW-0479">Metal-binding</keyword>
<evidence type="ECO:0000256" key="1">
    <source>
        <dbReference type="ARBA" id="ARBA00001968"/>
    </source>
</evidence>